<organism evidence="1 2">
    <name type="scientific">Smittium culicis</name>
    <dbReference type="NCBI Taxonomy" id="133412"/>
    <lineage>
        <taxon>Eukaryota</taxon>
        <taxon>Fungi</taxon>
        <taxon>Fungi incertae sedis</taxon>
        <taxon>Zoopagomycota</taxon>
        <taxon>Kickxellomycotina</taxon>
        <taxon>Harpellomycetes</taxon>
        <taxon>Harpellales</taxon>
        <taxon>Legeriomycetaceae</taxon>
        <taxon>Smittium</taxon>
    </lineage>
</organism>
<gene>
    <name evidence="1" type="ORF">AYI69_g4186</name>
</gene>
<reference evidence="2" key="1">
    <citation type="submission" date="2017-01" db="EMBL/GenBank/DDBJ databases">
        <authorList>
            <person name="Wang Y."/>
            <person name="White M."/>
            <person name="Kvist S."/>
            <person name="Moncalvo J.-M."/>
        </authorList>
    </citation>
    <scope>NUCLEOTIDE SEQUENCE [LARGE SCALE GENOMIC DNA]</scope>
    <source>
        <strain evidence="2">ID-206-W2</strain>
    </source>
</reference>
<dbReference type="Proteomes" id="UP000187429">
    <property type="component" value="Unassembled WGS sequence"/>
</dbReference>
<accession>A0A1R1YFR0</accession>
<protein>
    <submittedName>
        <fullName evidence="1">Uncharacterized protein</fullName>
    </submittedName>
</protein>
<sequence length="83" mass="9411">MFSEFTRTLNDSSIKSFVRPIIEISPVIKLLKELGPTSELSVKNLTAKLSWLLAVTGFFRAIEIHRIDYGRSRIVQGVLHLVI</sequence>
<name>A0A1R1YFR0_9FUNG</name>
<proteinExistence type="predicted"/>
<dbReference type="EMBL" id="LSSM01001580">
    <property type="protein sequence ID" value="OMJ25761.1"/>
    <property type="molecule type" value="Genomic_DNA"/>
</dbReference>
<keyword evidence="2" id="KW-1185">Reference proteome</keyword>
<dbReference type="AlphaFoldDB" id="A0A1R1YFR0"/>
<evidence type="ECO:0000313" key="2">
    <source>
        <dbReference type="Proteomes" id="UP000187429"/>
    </source>
</evidence>
<evidence type="ECO:0000313" key="1">
    <source>
        <dbReference type="EMBL" id="OMJ25761.1"/>
    </source>
</evidence>
<comment type="caution">
    <text evidence="1">The sequence shown here is derived from an EMBL/GenBank/DDBJ whole genome shotgun (WGS) entry which is preliminary data.</text>
</comment>